<dbReference type="Proteomes" id="UP000252519">
    <property type="component" value="Unassembled WGS sequence"/>
</dbReference>
<comment type="caution">
    <text evidence="1">The sequence shown here is derived from an EMBL/GenBank/DDBJ whole genome shotgun (WGS) entry which is preliminary data.</text>
</comment>
<proteinExistence type="predicted"/>
<organism evidence="1 2">
    <name type="scientific">Ancylostoma caninum</name>
    <name type="common">Dog hookworm</name>
    <dbReference type="NCBI Taxonomy" id="29170"/>
    <lineage>
        <taxon>Eukaryota</taxon>
        <taxon>Metazoa</taxon>
        <taxon>Ecdysozoa</taxon>
        <taxon>Nematoda</taxon>
        <taxon>Chromadorea</taxon>
        <taxon>Rhabditida</taxon>
        <taxon>Rhabditina</taxon>
        <taxon>Rhabditomorpha</taxon>
        <taxon>Strongyloidea</taxon>
        <taxon>Ancylostomatidae</taxon>
        <taxon>Ancylostomatinae</taxon>
        <taxon>Ancylostoma</taxon>
    </lineage>
</organism>
<gene>
    <name evidence="1" type="ORF">ANCCAN_28495</name>
</gene>
<dbReference type="AlphaFoldDB" id="A0A368F460"/>
<accession>A0A368F460</accession>
<sequence>MPPANEAELRQYSTGITEVLTGYPDQNLLMRTMSKVDQLFTRNECVVERPFHEGDEESDEE</sequence>
<protein>
    <submittedName>
        <fullName evidence="1">Uncharacterized protein</fullName>
    </submittedName>
</protein>
<dbReference type="EMBL" id="JOJR01010417">
    <property type="protein sequence ID" value="RCN25790.1"/>
    <property type="molecule type" value="Genomic_DNA"/>
</dbReference>
<reference evidence="1 2" key="1">
    <citation type="submission" date="2014-10" db="EMBL/GenBank/DDBJ databases">
        <title>Draft genome of the hookworm Ancylostoma caninum.</title>
        <authorList>
            <person name="Mitreva M."/>
        </authorList>
    </citation>
    <scope>NUCLEOTIDE SEQUENCE [LARGE SCALE GENOMIC DNA]</scope>
    <source>
        <strain evidence="1 2">Baltimore</strain>
    </source>
</reference>
<name>A0A368F460_ANCCA</name>
<evidence type="ECO:0000313" key="2">
    <source>
        <dbReference type="Proteomes" id="UP000252519"/>
    </source>
</evidence>
<evidence type="ECO:0000313" key="1">
    <source>
        <dbReference type="EMBL" id="RCN25790.1"/>
    </source>
</evidence>
<keyword evidence="2" id="KW-1185">Reference proteome</keyword>